<dbReference type="EMBL" id="CP039393">
    <property type="protein sequence ID" value="QCD34992.1"/>
    <property type="molecule type" value="Genomic_DNA"/>
</dbReference>
<reference evidence="1 2" key="1">
    <citation type="submission" date="2019-02" db="EMBL/GenBank/DDBJ databases">
        <title>Isolation and identification of novel species under the genus Muribaculum.</title>
        <authorList>
            <person name="Miyake S."/>
            <person name="Ding Y."/>
            <person name="Low A."/>
            <person name="Soh M."/>
            <person name="Seedorf H."/>
        </authorList>
    </citation>
    <scope>NUCLEOTIDE SEQUENCE [LARGE SCALE GENOMIC DNA]</scope>
    <source>
        <strain evidence="1 2">TLL-A4</strain>
    </source>
</reference>
<accession>A0A4P7VDJ2</accession>
<dbReference type="Proteomes" id="UP000297031">
    <property type="component" value="Chromosome"/>
</dbReference>
<evidence type="ECO:0000313" key="2">
    <source>
        <dbReference type="Proteomes" id="UP000297031"/>
    </source>
</evidence>
<protein>
    <submittedName>
        <fullName evidence="1">DUF3244 domain-containing protein</fullName>
    </submittedName>
</protein>
<dbReference type="InterPro" id="IPR021638">
    <property type="entry name" value="DUF3244"/>
</dbReference>
<dbReference type="Pfam" id="PF11589">
    <property type="entry name" value="DUF3244"/>
    <property type="match status" value="1"/>
</dbReference>
<sequence length="141" mass="16172">MRNEKFGLTNLFYSLCDNKISTIIKKLLLLLFLTIGFSCYADEVKIRTSENDESTIWKGKRSPARLPQVTIEGNKLTIYLLGEAEEVSIEVYDDCQNPVANNTYQGDEMIVTFNLTALESNQCYYLYLSIDDISYIGEFCF</sequence>
<dbReference type="RefSeq" id="WP_136409834.1">
    <property type="nucleotide sequence ID" value="NZ_CP039393.1"/>
</dbReference>
<evidence type="ECO:0000313" key="1">
    <source>
        <dbReference type="EMBL" id="QCD34992.1"/>
    </source>
</evidence>
<keyword evidence="2" id="KW-1185">Reference proteome</keyword>
<dbReference type="KEGG" id="mgod:E7746_03390"/>
<gene>
    <name evidence="1" type="ORF">E7746_03390</name>
</gene>
<organism evidence="1 2">
    <name type="scientific">Muribaculum gordoncarteri</name>
    <dbReference type="NCBI Taxonomy" id="2530390"/>
    <lineage>
        <taxon>Bacteria</taxon>
        <taxon>Pseudomonadati</taxon>
        <taxon>Bacteroidota</taxon>
        <taxon>Bacteroidia</taxon>
        <taxon>Bacteroidales</taxon>
        <taxon>Muribaculaceae</taxon>
        <taxon>Muribaculum</taxon>
    </lineage>
</organism>
<dbReference type="AlphaFoldDB" id="A0A4P7VDJ2"/>
<name>A0A4P7VDJ2_9BACT</name>
<proteinExistence type="predicted"/>